<comment type="caution">
    <text evidence="1">The sequence shown here is derived from an EMBL/GenBank/DDBJ whole genome shotgun (WGS) entry which is preliminary data.</text>
</comment>
<reference evidence="1 2" key="1">
    <citation type="submission" date="2007-04" db="EMBL/GenBank/DDBJ databases">
        <authorList>
            <person name="Fulton L."/>
            <person name="Clifton S."/>
            <person name="Fulton B."/>
            <person name="Xu J."/>
            <person name="Minx P."/>
            <person name="Pepin K.H."/>
            <person name="Johnson M."/>
            <person name="Thiruvilangam P."/>
            <person name="Bhonagiri V."/>
            <person name="Nash W.E."/>
            <person name="Mardis E.R."/>
            <person name="Wilson R.K."/>
        </authorList>
    </citation>
    <scope>NUCLEOTIDE SEQUENCE [LARGE SCALE GENOMIC DNA]</scope>
    <source>
        <strain evidence="1 2">ATCC 29799</strain>
    </source>
</reference>
<dbReference type="STRING" id="411467.BACCAP_03814"/>
<dbReference type="EMBL" id="AAXG02000036">
    <property type="protein sequence ID" value="EDM98378.1"/>
    <property type="molecule type" value="Genomic_DNA"/>
</dbReference>
<evidence type="ECO:0000313" key="1">
    <source>
        <dbReference type="EMBL" id="EDM98378.1"/>
    </source>
</evidence>
<evidence type="ECO:0000313" key="2">
    <source>
        <dbReference type="Proteomes" id="UP000003639"/>
    </source>
</evidence>
<organism evidence="1 2">
    <name type="scientific">Pseudoflavonifractor capillosus ATCC 29799</name>
    <dbReference type="NCBI Taxonomy" id="411467"/>
    <lineage>
        <taxon>Bacteria</taxon>
        <taxon>Bacillati</taxon>
        <taxon>Bacillota</taxon>
        <taxon>Clostridia</taxon>
        <taxon>Eubacteriales</taxon>
        <taxon>Oscillospiraceae</taxon>
        <taxon>Pseudoflavonifractor</taxon>
    </lineage>
</organism>
<protein>
    <submittedName>
        <fullName evidence="1">Uncharacterized protein</fullName>
    </submittedName>
</protein>
<accession>A6P009</accession>
<dbReference type="eggNOG" id="ENOG503426R">
    <property type="taxonomic scope" value="Bacteria"/>
</dbReference>
<gene>
    <name evidence="1" type="ORF">BACCAP_03814</name>
</gene>
<proteinExistence type="predicted"/>
<reference evidence="1 2" key="2">
    <citation type="submission" date="2007-06" db="EMBL/GenBank/DDBJ databases">
        <title>Draft genome sequence of Pseudoflavonifractor capillosus ATCC 29799.</title>
        <authorList>
            <person name="Sudarsanam P."/>
            <person name="Ley R."/>
            <person name="Guruge J."/>
            <person name="Turnbaugh P.J."/>
            <person name="Mahowald M."/>
            <person name="Liep D."/>
            <person name="Gordon J."/>
        </authorList>
    </citation>
    <scope>NUCLEOTIDE SEQUENCE [LARGE SCALE GENOMIC DNA]</scope>
    <source>
        <strain evidence="1 2">ATCC 29799</strain>
    </source>
</reference>
<dbReference type="Proteomes" id="UP000003639">
    <property type="component" value="Unassembled WGS sequence"/>
</dbReference>
<sequence length="354" mass="40603">MVRGNRWECGWCGDFGNISSLNRSERVKLSRAHDTALEDLERGVLSILNGIQAHFGSGEKERLLACKLVIYGMSHALVPANNQTQRNLQLLQAFFQRYSFCTAGEVLGTARSGKPAFEDQFLLTKERLGSFWESLLPDLPQYEAYKAWPNWLYQTVDGLSDVESFFSGEDSSTLFDSLQEALDAHWSAYPLLHPDRTTLEAAVRNWDFSENEWACRDLLIAAFPEAVRFWSAEELLEMDTMELLGKVGEWKPEVGIQMMKFLLDTAEHHLQEPEVAEQLLGNDLYELCQNQTVQPKLLTQLKEDEHLVRQLFQSAYVGDLQEELLEACDWFGESMLKEHLQSLLAQNPHFKEFE</sequence>
<dbReference type="AlphaFoldDB" id="A6P009"/>
<name>A6P009_9FIRM</name>
<keyword evidence="2" id="KW-1185">Reference proteome</keyword>